<proteinExistence type="predicted"/>
<evidence type="ECO:0000313" key="3">
    <source>
        <dbReference type="EMBL" id="GGM64379.1"/>
    </source>
</evidence>
<dbReference type="Pfam" id="PF13392">
    <property type="entry name" value="HNH_3"/>
    <property type="match status" value="1"/>
</dbReference>
<evidence type="ECO:0000313" key="5">
    <source>
        <dbReference type="Proteomes" id="UP000614609"/>
    </source>
</evidence>
<sequence>MTDDQDARDQARRQYWQGRSRRSWRCPRCGRSYGEVDRVDVHHRDGNPHNNSPENLVALCKRCHIGGEHNREVDDDHLTPPSPGYLGPPRPRNLGPGP</sequence>
<organism evidence="3 5">
    <name type="scientific">Halarchaeum rubridurum</name>
    <dbReference type="NCBI Taxonomy" id="489911"/>
    <lineage>
        <taxon>Archaea</taxon>
        <taxon>Methanobacteriati</taxon>
        <taxon>Methanobacteriota</taxon>
        <taxon>Stenosarchaea group</taxon>
        <taxon>Halobacteria</taxon>
        <taxon>Halobacteriales</taxon>
        <taxon>Halobacteriaceae</taxon>
    </lineage>
</organism>
<keyword evidence="4" id="KW-0255">Endonuclease</keyword>
<dbReference type="Proteomes" id="UP000614609">
    <property type="component" value="Unassembled WGS sequence"/>
</dbReference>
<dbReference type="CDD" id="cd00085">
    <property type="entry name" value="HNHc"/>
    <property type="match status" value="1"/>
</dbReference>
<name>A0A830FY11_9EURY</name>
<dbReference type="PROSITE" id="PS50157">
    <property type="entry name" value="ZINC_FINGER_C2H2_2"/>
    <property type="match status" value="1"/>
</dbReference>
<dbReference type="EMBL" id="BMOO01000003">
    <property type="protein sequence ID" value="GGM64379.1"/>
    <property type="molecule type" value="Genomic_DNA"/>
</dbReference>
<dbReference type="AlphaFoldDB" id="A0A830FY11"/>
<dbReference type="Proteomes" id="UP000765891">
    <property type="component" value="Unassembled WGS sequence"/>
</dbReference>
<dbReference type="OrthoDB" id="11472at2157"/>
<keyword evidence="4" id="KW-0378">Hydrolase</keyword>
<dbReference type="EMBL" id="JAGGKO010000001">
    <property type="protein sequence ID" value="MBP1953560.1"/>
    <property type="molecule type" value="Genomic_DNA"/>
</dbReference>
<dbReference type="Gene3D" id="1.10.30.50">
    <property type="match status" value="1"/>
</dbReference>
<gene>
    <name evidence="3" type="ORF">GCM10009017_13010</name>
    <name evidence="4" type="ORF">J2752_000441</name>
</gene>
<dbReference type="InterPro" id="IPR013087">
    <property type="entry name" value="Znf_C2H2_type"/>
</dbReference>
<keyword evidence="4" id="KW-0540">Nuclease</keyword>
<dbReference type="SMART" id="SM00507">
    <property type="entry name" value="HNHc"/>
    <property type="match status" value="1"/>
</dbReference>
<feature type="compositionally biased region" description="Pro residues" evidence="1">
    <location>
        <begin position="80"/>
        <end position="98"/>
    </location>
</feature>
<evidence type="ECO:0000259" key="2">
    <source>
        <dbReference type="PROSITE" id="PS50157"/>
    </source>
</evidence>
<reference evidence="3" key="1">
    <citation type="journal article" date="2014" name="Int. J. Syst. Evol. Microbiol.">
        <title>Complete genome sequence of Corynebacterium casei LMG S-19264T (=DSM 44701T), isolated from a smear-ripened cheese.</title>
        <authorList>
            <consortium name="US DOE Joint Genome Institute (JGI-PGF)"/>
            <person name="Walter F."/>
            <person name="Albersmeier A."/>
            <person name="Kalinowski J."/>
            <person name="Ruckert C."/>
        </authorList>
    </citation>
    <scope>NUCLEOTIDE SEQUENCE</scope>
    <source>
        <strain evidence="3">JCM 16108</strain>
    </source>
</reference>
<accession>A0A830FY11</accession>
<evidence type="ECO:0000256" key="1">
    <source>
        <dbReference type="SAM" id="MobiDB-lite"/>
    </source>
</evidence>
<dbReference type="InterPro" id="IPR003615">
    <property type="entry name" value="HNH_nuc"/>
</dbReference>
<feature type="compositionally biased region" description="Basic and acidic residues" evidence="1">
    <location>
        <begin position="69"/>
        <end position="78"/>
    </location>
</feature>
<dbReference type="GO" id="GO:0004519">
    <property type="term" value="F:endonuclease activity"/>
    <property type="evidence" value="ECO:0007669"/>
    <property type="project" value="UniProtKB-KW"/>
</dbReference>
<keyword evidence="5" id="KW-1185">Reference proteome</keyword>
<feature type="region of interest" description="Disordered" evidence="1">
    <location>
        <begin position="1"/>
        <end position="24"/>
    </location>
</feature>
<dbReference type="RefSeq" id="WP_188871121.1">
    <property type="nucleotide sequence ID" value="NZ_BMOO01000003.1"/>
</dbReference>
<feature type="compositionally biased region" description="Basic and acidic residues" evidence="1">
    <location>
        <begin position="1"/>
        <end position="12"/>
    </location>
</feature>
<protein>
    <submittedName>
        <fullName evidence="4">5-methylcytosine-specific restriction endonuclease McrA</fullName>
    </submittedName>
</protein>
<reference evidence="3" key="2">
    <citation type="submission" date="2020-09" db="EMBL/GenBank/DDBJ databases">
        <authorList>
            <person name="Sun Q."/>
            <person name="Ohkuma M."/>
        </authorList>
    </citation>
    <scope>NUCLEOTIDE SEQUENCE</scope>
    <source>
        <strain evidence="3">JCM 16108</strain>
    </source>
</reference>
<feature type="region of interest" description="Disordered" evidence="1">
    <location>
        <begin position="69"/>
        <end position="98"/>
    </location>
</feature>
<reference evidence="4" key="3">
    <citation type="submission" date="2021-03" db="EMBL/GenBank/DDBJ databases">
        <title>Genomic Encyclopedia of Type Strains, Phase IV (KMG-IV): sequencing the most valuable type-strain genomes for metagenomic binning, comparative biology and taxonomic classification.</title>
        <authorList>
            <person name="Goeker M."/>
        </authorList>
    </citation>
    <scope>NUCLEOTIDE SEQUENCE</scope>
    <source>
        <strain evidence="4">DSM 22443</strain>
    </source>
</reference>
<feature type="domain" description="C2H2-type" evidence="2">
    <location>
        <begin position="24"/>
        <end position="54"/>
    </location>
</feature>
<evidence type="ECO:0000313" key="4">
    <source>
        <dbReference type="EMBL" id="MBP1953560.1"/>
    </source>
</evidence>
<comment type="caution">
    <text evidence="3">The sequence shown here is derived from an EMBL/GenBank/DDBJ whole genome shotgun (WGS) entry which is preliminary data.</text>
</comment>